<organism evidence="1 2">
    <name type="scientific">Gossypium stocksii</name>
    <dbReference type="NCBI Taxonomy" id="47602"/>
    <lineage>
        <taxon>Eukaryota</taxon>
        <taxon>Viridiplantae</taxon>
        <taxon>Streptophyta</taxon>
        <taxon>Embryophyta</taxon>
        <taxon>Tracheophyta</taxon>
        <taxon>Spermatophyta</taxon>
        <taxon>Magnoliopsida</taxon>
        <taxon>eudicotyledons</taxon>
        <taxon>Gunneridae</taxon>
        <taxon>Pentapetalae</taxon>
        <taxon>rosids</taxon>
        <taxon>malvids</taxon>
        <taxon>Malvales</taxon>
        <taxon>Malvaceae</taxon>
        <taxon>Malvoideae</taxon>
        <taxon>Gossypium</taxon>
    </lineage>
</organism>
<dbReference type="AlphaFoldDB" id="A0A9D3VU68"/>
<dbReference type="EMBL" id="JAIQCV010000005">
    <property type="protein sequence ID" value="KAH1097570.1"/>
    <property type="molecule type" value="Genomic_DNA"/>
</dbReference>
<dbReference type="Pfam" id="PF14223">
    <property type="entry name" value="Retrotran_gag_2"/>
    <property type="match status" value="1"/>
</dbReference>
<sequence>MDIDLTLRGEQPAPLTMESTLNVKRDFERWDHSDCMSLMIKKHNILEAFRGTKFEKITEAKCFLDEIEKHFAKNNKFEMTSFLNSLMSTKYKGQGSIGEYIMEMFHVGSRLKALKIELSDELLFLMVLILLLEQFNQFKIGYIFQ</sequence>
<gene>
    <name evidence="1" type="ORF">J1N35_014491</name>
</gene>
<dbReference type="OrthoDB" id="1713462at2759"/>
<dbReference type="PANTHER" id="PTHR35317:SF43">
    <property type="entry name" value="TRANSMEMBRANE PROTEIN"/>
    <property type="match status" value="1"/>
</dbReference>
<evidence type="ECO:0000313" key="2">
    <source>
        <dbReference type="Proteomes" id="UP000828251"/>
    </source>
</evidence>
<protein>
    <submittedName>
        <fullName evidence="1">Uncharacterized protein</fullName>
    </submittedName>
</protein>
<accession>A0A9D3VU68</accession>
<reference evidence="1 2" key="1">
    <citation type="journal article" date="2021" name="Plant Biotechnol. J.">
        <title>Multi-omics assisted identification of the key and species-specific regulatory components of drought-tolerant mechanisms in Gossypium stocksii.</title>
        <authorList>
            <person name="Yu D."/>
            <person name="Ke L."/>
            <person name="Zhang D."/>
            <person name="Wu Y."/>
            <person name="Sun Y."/>
            <person name="Mei J."/>
            <person name="Sun J."/>
            <person name="Sun Y."/>
        </authorList>
    </citation>
    <scope>NUCLEOTIDE SEQUENCE [LARGE SCALE GENOMIC DNA]</scope>
    <source>
        <strain evidence="2">cv. E1</strain>
        <tissue evidence="1">Leaf</tissue>
    </source>
</reference>
<evidence type="ECO:0000313" key="1">
    <source>
        <dbReference type="EMBL" id="KAH1097570.1"/>
    </source>
</evidence>
<dbReference type="PANTHER" id="PTHR35317">
    <property type="entry name" value="OS04G0629600 PROTEIN"/>
    <property type="match status" value="1"/>
</dbReference>
<comment type="caution">
    <text evidence="1">The sequence shown here is derived from an EMBL/GenBank/DDBJ whole genome shotgun (WGS) entry which is preliminary data.</text>
</comment>
<keyword evidence="2" id="KW-1185">Reference proteome</keyword>
<dbReference type="Proteomes" id="UP000828251">
    <property type="component" value="Unassembled WGS sequence"/>
</dbReference>
<name>A0A9D3VU68_9ROSI</name>
<proteinExistence type="predicted"/>